<gene>
    <name evidence="1" type="ordered locus">MTES_3510</name>
</gene>
<dbReference type="eggNOG" id="ENOG5033J1V">
    <property type="taxonomic scope" value="Bacteria"/>
</dbReference>
<dbReference type="KEGG" id="mts:MTES_3510"/>
<reference evidence="1 2" key="1">
    <citation type="journal article" date="2011" name="J. Bacteriol.">
        <title>Genome sequence of Microbacterium testaceum StLB037, an N-acylhomoserine lactone-degrading bacterium isolated from potato leaves.</title>
        <authorList>
            <person name="Morohoshi T."/>
            <person name="Wang W.-Z."/>
            <person name="Someya N."/>
            <person name="Ikeda T."/>
        </authorList>
    </citation>
    <scope>NUCLEOTIDE SEQUENCE [LARGE SCALE GENOMIC DNA]</scope>
    <source>
        <strain evidence="1 2">StLB037</strain>
    </source>
</reference>
<dbReference type="OrthoDB" id="4802815at2"/>
<dbReference type="RefSeq" id="WP_013586596.1">
    <property type="nucleotide sequence ID" value="NC_015125.1"/>
</dbReference>
<dbReference type="GO" id="GO:0008168">
    <property type="term" value="F:methyltransferase activity"/>
    <property type="evidence" value="ECO:0007669"/>
    <property type="project" value="UniProtKB-KW"/>
</dbReference>
<evidence type="ECO:0000313" key="1">
    <source>
        <dbReference type="EMBL" id="BAJ76474.1"/>
    </source>
</evidence>
<dbReference type="HOGENOM" id="CLU_118077_0_0_11"/>
<dbReference type="Proteomes" id="UP000008975">
    <property type="component" value="Chromosome"/>
</dbReference>
<dbReference type="AlphaFoldDB" id="E8NFJ2"/>
<protein>
    <submittedName>
        <fullName evidence="1">SAM-dependent methyltransferase</fullName>
    </submittedName>
</protein>
<accession>E8NFJ2</accession>
<name>E8NFJ2_MICTS</name>
<dbReference type="GO" id="GO:0032259">
    <property type="term" value="P:methylation"/>
    <property type="evidence" value="ECO:0007669"/>
    <property type="project" value="UniProtKB-KW"/>
</dbReference>
<evidence type="ECO:0000313" key="2">
    <source>
        <dbReference type="Proteomes" id="UP000008975"/>
    </source>
</evidence>
<keyword evidence="1" id="KW-0808">Transferase</keyword>
<organism evidence="1 2">
    <name type="scientific">Microbacterium testaceum (strain StLB037)</name>
    <dbReference type="NCBI Taxonomy" id="979556"/>
    <lineage>
        <taxon>Bacteria</taxon>
        <taxon>Bacillati</taxon>
        <taxon>Actinomycetota</taxon>
        <taxon>Actinomycetes</taxon>
        <taxon>Micrococcales</taxon>
        <taxon>Microbacteriaceae</taxon>
        <taxon>Microbacterium</taxon>
    </lineage>
</organism>
<proteinExistence type="predicted"/>
<sequence length="191" mass="20586">MVSPFLYFPDERLSLAELTAACLDGVLVGIGAGYMPADAAETPWMRARSLAPLTGKRLALVRHSAGWVHGGVLVEPSPHHLQRACERRVRVTHDIHVIYHDVRLDPADTMEVAGVAVATPTRALADLARLEEPAAAAAWAATDPDLAEQARAWIHERPRIPYGRRALDVLEGATAAERATAAEGATPRRGL</sequence>
<reference key="2">
    <citation type="submission" date="2011-02" db="EMBL/GenBank/DDBJ databases">
        <title>Genome sequence of Microbacterium testaceum StLB037.</title>
        <authorList>
            <person name="Morohoshi T."/>
            <person name="Wang W.Z."/>
            <person name="Someya N."/>
            <person name="Ikeda T."/>
        </authorList>
    </citation>
    <scope>NUCLEOTIDE SEQUENCE</scope>
    <source>
        <strain>StLB037</strain>
    </source>
</reference>
<keyword evidence="1" id="KW-0489">Methyltransferase</keyword>
<dbReference type="STRING" id="979556.MTES_3510"/>
<dbReference type="EMBL" id="AP012052">
    <property type="protein sequence ID" value="BAJ76474.1"/>
    <property type="molecule type" value="Genomic_DNA"/>
</dbReference>